<dbReference type="InterPro" id="IPR044929">
    <property type="entry name" value="DNA/RNA_non-sp_Endonuclease_sf"/>
</dbReference>
<dbReference type="InterPro" id="IPR020821">
    <property type="entry name" value="ENPP1-3/EXOG-like_nuc-like"/>
</dbReference>
<dbReference type="InterPro" id="IPR039015">
    <property type="entry name" value="ENDOD1"/>
</dbReference>
<reference evidence="5" key="1">
    <citation type="submission" date="2011-08" db="EMBL/GenBank/DDBJ databases">
        <title>The draft genome of Latimeria chalumnae.</title>
        <authorList>
            <person name="Di Palma F."/>
            <person name="Alfoldi J."/>
            <person name="Johnson J."/>
            <person name="Berlin A."/>
            <person name="Gnerre S."/>
            <person name="Jaffe D."/>
            <person name="MacCallum I."/>
            <person name="Young S."/>
            <person name="Walker B.J."/>
            <person name="Lander E."/>
            <person name="Lindblad-Toh K."/>
        </authorList>
    </citation>
    <scope>NUCLEOTIDE SEQUENCE [LARGE SCALE GENOMIC DNA]</scope>
    <source>
        <strain evidence="5">Wild caught</strain>
    </source>
</reference>
<reference evidence="4" key="3">
    <citation type="submission" date="2025-09" db="UniProtKB">
        <authorList>
            <consortium name="Ensembl"/>
        </authorList>
    </citation>
    <scope>IDENTIFICATION</scope>
</reference>
<dbReference type="eggNOG" id="ENOG502S36J">
    <property type="taxonomic scope" value="Eukaryota"/>
</dbReference>
<evidence type="ECO:0000256" key="1">
    <source>
        <dbReference type="SAM" id="SignalP"/>
    </source>
</evidence>
<dbReference type="InParanoid" id="H3A7K8"/>
<evidence type="ECO:0000259" key="3">
    <source>
        <dbReference type="SMART" id="SM00892"/>
    </source>
</evidence>
<dbReference type="GO" id="GO:0016787">
    <property type="term" value="F:hydrolase activity"/>
    <property type="evidence" value="ECO:0007669"/>
    <property type="project" value="InterPro"/>
</dbReference>
<dbReference type="Ensembl" id="ENSLACT00000005678.1">
    <property type="protein sequence ID" value="ENSLACP00000005629.1"/>
    <property type="gene ID" value="ENSLACG00000005002.1"/>
</dbReference>
<evidence type="ECO:0000259" key="2">
    <source>
        <dbReference type="SMART" id="SM00477"/>
    </source>
</evidence>
<name>H3A7K8_LATCH</name>
<dbReference type="FunCoup" id="H3A7K8">
    <property type="interactions" value="705"/>
</dbReference>
<feature type="domain" description="DNA/RNA non-specific endonuclease/pyrophosphatase/phosphodiesterase" evidence="3">
    <location>
        <begin position="62"/>
        <end position="270"/>
    </location>
</feature>
<feature type="chain" id="PRO_5003579658" evidence="1">
    <location>
        <begin position="17"/>
        <end position="280"/>
    </location>
</feature>
<dbReference type="SMART" id="SM00477">
    <property type="entry name" value="NUC"/>
    <property type="match status" value="1"/>
</dbReference>
<keyword evidence="5" id="KW-1185">Reference proteome</keyword>
<dbReference type="EMBL" id="AFYH01249756">
    <property type="status" value="NOT_ANNOTATED_CDS"/>
    <property type="molecule type" value="Genomic_DNA"/>
</dbReference>
<dbReference type="InterPro" id="IPR044925">
    <property type="entry name" value="His-Me_finger_sf"/>
</dbReference>
<dbReference type="PANTHER" id="PTHR21472">
    <property type="entry name" value="ENDONUCLEASE DOMAIN-CONTAINING 1 PROTEIN ENDOD1"/>
    <property type="match status" value="1"/>
</dbReference>
<keyword evidence="1" id="KW-0732">Signal</keyword>
<evidence type="ECO:0000313" key="5">
    <source>
        <dbReference type="Proteomes" id="UP000008672"/>
    </source>
</evidence>
<dbReference type="OMA" id="NDHVHIC"/>
<dbReference type="GO" id="GO:0046872">
    <property type="term" value="F:metal ion binding"/>
    <property type="evidence" value="ECO:0007669"/>
    <property type="project" value="InterPro"/>
</dbReference>
<dbReference type="AlphaFoldDB" id="H3A7K8"/>
<proteinExistence type="predicted"/>
<dbReference type="STRING" id="7897.ENSLACP00000005629"/>
<reference evidence="4" key="2">
    <citation type="submission" date="2025-08" db="UniProtKB">
        <authorList>
            <consortium name="Ensembl"/>
        </authorList>
    </citation>
    <scope>IDENTIFICATION</scope>
</reference>
<accession>H3A7K8</accession>
<dbReference type="Gene3D" id="3.40.570.10">
    <property type="entry name" value="Extracellular Endonuclease, subunit A"/>
    <property type="match status" value="1"/>
</dbReference>
<dbReference type="Pfam" id="PF01223">
    <property type="entry name" value="Endonuclease_NS"/>
    <property type="match status" value="1"/>
</dbReference>
<dbReference type="Proteomes" id="UP000008672">
    <property type="component" value="Unassembled WGS sequence"/>
</dbReference>
<feature type="signal peptide" evidence="1">
    <location>
        <begin position="1"/>
        <end position="16"/>
    </location>
</feature>
<feature type="domain" description="ENPP1-3/EXOG-like endonuclease/phosphodiesterase" evidence="2">
    <location>
        <begin position="63"/>
        <end position="275"/>
    </location>
</feature>
<dbReference type="InterPro" id="IPR001604">
    <property type="entry name" value="Endo_G_ENPP1-like_dom"/>
</dbReference>
<dbReference type="SUPFAM" id="SSF54060">
    <property type="entry name" value="His-Me finger endonucleases"/>
    <property type="match status" value="1"/>
</dbReference>
<organism evidence="4 5">
    <name type="scientific">Latimeria chalumnae</name>
    <name type="common">Coelacanth</name>
    <dbReference type="NCBI Taxonomy" id="7897"/>
    <lineage>
        <taxon>Eukaryota</taxon>
        <taxon>Metazoa</taxon>
        <taxon>Chordata</taxon>
        <taxon>Craniata</taxon>
        <taxon>Vertebrata</taxon>
        <taxon>Euteleostomi</taxon>
        <taxon>Coelacanthiformes</taxon>
        <taxon>Coelacanthidae</taxon>
        <taxon>Latimeria</taxon>
    </lineage>
</organism>
<dbReference type="PANTHER" id="PTHR21472:SF7">
    <property type="entry name" value="ENDONUCLEASE G, MITOCHONDRIAL-LIKE ISOFORM X2"/>
    <property type="match status" value="1"/>
</dbReference>
<dbReference type="SMART" id="SM00892">
    <property type="entry name" value="Endonuclease_NS"/>
    <property type="match status" value="1"/>
</dbReference>
<evidence type="ECO:0000313" key="4">
    <source>
        <dbReference type="Ensembl" id="ENSLACP00000005629.1"/>
    </source>
</evidence>
<protein>
    <submittedName>
        <fullName evidence="4">Uncharacterized protein</fullName>
    </submittedName>
</protein>
<dbReference type="GeneTree" id="ENSGT01030000234592"/>
<dbReference type="HOGENOM" id="CLU_035817_1_0_1"/>
<sequence length="280" mass="32274">NMHLAIVALTWAFALSVPGSSLVLKDQSNKRVCTEFFYKRIEPQGFKSAKSKLKRVCQCYKGTAYFTTLYDPAKRIPVYSAYVFAREEIYERKKRHSTWYIEPQLADRKKGPNMETLENTTNGWFKKVKHSQAVNEDYKNSGFTRGHLNPNGHHNTPDSRNATFTLTNIAPQSKNANQEWAREYENKMTHLTAKCQRTYVVTGVVPSNSTLKNQVRVNIPEFFWSAFCCVGNGGNNTTPGAYLLKNKENETVVNMTLKRLERHLTKKFKREVHIFENNCT</sequence>
<dbReference type="EMBL" id="AFYH01249755">
    <property type="status" value="NOT_ANNOTATED_CDS"/>
    <property type="molecule type" value="Genomic_DNA"/>
</dbReference>
<dbReference type="GO" id="GO:0003676">
    <property type="term" value="F:nucleic acid binding"/>
    <property type="evidence" value="ECO:0007669"/>
    <property type="project" value="InterPro"/>
</dbReference>